<evidence type="ECO:0000313" key="4">
    <source>
        <dbReference type="Proteomes" id="UP000248146"/>
    </source>
</evidence>
<organism evidence="3 4">
    <name type="scientific">Aquipseudomonas alcaligenes</name>
    <name type="common">Pseudomonas alcaligenes</name>
    <dbReference type="NCBI Taxonomy" id="43263"/>
    <lineage>
        <taxon>Bacteria</taxon>
        <taxon>Pseudomonadati</taxon>
        <taxon>Pseudomonadota</taxon>
        <taxon>Gammaproteobacteria</taxon>
        <taxon>Pseudomonadales</taxon>
        <taxon>Pseudomonadaceae</taxon>
        <taxon>Aquipseudomonas</taxon>
    </lineage>
</organism>
<feature type="signal peptide" evidence="1">
    <location>
        <begin position="1"/>
        <end position="22"/>
    </location>
</feature>
<dbReference type="Gene3D" id="2.60.40.1820">
    <property type="match status" value="1"/>
</dbReference>
<gene>
    <name evidence="3" type="ORF">DMO17_11825</name>
</gene>
<dbReference type="Proteomes" id="UP000248146">
    <property type="component" value="Unassembled WGS sequence"/>
</dbReference>
<accession>A0A2V4LEX3</accession>
<dbReference type="InterPro" id="IPR004864">
    <property type="entry name" value="LEA_2"/>
</dbReference>
<dbReference type="RefSeq" id="WP_110682718.1">
    <property type="nucleotide sequence ID" value="NZ_QJRX01000005.1"/>
</dbReference>
<keyword evidence="1" id="KW-0732">Signal</keyword>
<dbReference type="InterPro" id="IPR013990">
    <property type="entry name" value="WHy-dom"/>
</dbReference>
<dbReference type="OrthoDB" id="369213at2"/>
<evidence type="ECO:0000313" key="3">
    <source>
        <dbReference type="EMBL" id="PYC24783.1"/>
    </source>
</evidence>
<evidence type="ECO:0000256" key="1">
    <source>
        <dbReference type="SAM" id="SignalP"/>
    </source>
</evidence>
<dbReference type="GO" id="GO:0009269">
    <property type="term" value="P:response to desiccation"/>
    <property type="evidence" value="ECO:0007669"/>
    <property type="project" value="InterPro"/>
</dbReference>
<comment type="caution">
    <text evidence="3">The sequence shown here is derived from an EMBL/GenBank/DDBJ whole genome shotgun (WGS) entry which is preliminary data.</text>
</comment>
<dbReference type="AlphaFoldDB" id="A0A2V4LEX3"/>
<reference evidence="3 4" key="1">
    <citation type="submission" date="2018-06" db="EMBL/GenBank/DDBJ databases">
        <title>Pseudomonas diversity within urban Lake Michigan freshwaters.</title>
        <authorList>
            <person name="Batrich M."/>
            <person name="Hatzopoulos T."/>
            <person name="Putonti C."/>
        </authorList>
    </citation>
    <scope>NUCLEOTIDE SEQUENCE [LARGE SCALE GENOMIC DNA]</scope>
    <source>
        <strain evidence="3 4">MB-090714</strain>
    </source>
</reference>
<proteinExistence type="predicted"/>
<sequence>MFSQVRTTITCLFLLLALPGCSSWFGDAFIEPEVRLVKVDVIKAKLLEQQFSLRFRIDNPNAAELPIRRLSYAVQLNGTPLAEGESSQWFNVPARGHHEFEVPVRTNLWRHLKGIVKALEDPGRPIRYSLRGEVKTGLLFGRSVHLQRNGEIIPGDHIPE</sequence>
<dbReference type="EMBL" id="QJRX01000005">
    <property type="protein sequence ID" value="PYC24783.1"/>
    <property type="molecule type" value="Genomic_DNA"/>
</dbReference>
<feature type="domain" description="Water stress and hypersensitive response" evidence="2">
    <location>
        <begin position="34"/>
        <end position="153"/>
    </location>
</feature>
<feature type="chain" id="PRO_5015907186" description="Water stress and hypersensitive response domain-containing protein" evidence="1">
    <location>
        <begin position="23"/>
        <end position="160"/>
    </location>
</feature>
<dbReference type="SMART" id="SM00769">
    <property type="entry name" value="WHy"/>
    <property type="match status" value="1"/>
</dbReference>
<protein>
    <recommendedName>
        <fullName evidence="2">Water stress and hypersensitive response domain-containing protein</fullName>
    </recommendedName>
</protein>
<dbReference type="SUPFAM" id="SSF117070">
    <property type="entry name" value="LEA14-like"/>
    <property type="match status" value="1"/>
</dbReference>
<name>A0A2V4LEX3_AQUAC</name>
<dbReference type="Pfam" id="PF03168">
    <property type="entry name" value="LEA_2"/>
    <property type="match status" value="1"/>
</dbReference>
<evidence type="ECO:0000259" key="2">
    <source>
        <dbReference type="SMART" id="SM00769"/>
    </source>
</evidence>